<evidence type="ECO:0008006" key="3">
    <source>
        <dbReference type="Google" id="ProtNLM"/>
    </source>
</evidence>
<reference evidence="1 2" key="1">
    <citation type="submission" date="2020-08" db="EMBL/GenBank/DDBJ databases">
        <title>Plant Genome Project.</title>
        <authorList>
            <person name="Zhang R.-G."/>
        </authorList>
    </citation>
    <scope>NUCLEOTIDE SEQUENCE [LARGE SCALE GENOMIC DNA]</scope>
    <source>
        <tissue evidence="1">Rhizome</tissue>
    </source>
</reference>
<dbReference type="PANTHER" id="PTHR33103:SF27">
    <property type="entry name" value="OS04G0594700 PROTEIN"/>
    <property type="match status" value="1"/>
</dbReference>
<name>A0A8J5FIU2_ZINOF</name>
<evidence type="ECO:0000313" key="2">
    <source>
        <dbReference type="Proteomes" id="UP000734854"/>
    </source>
</evidence>
<evidence type="ECO:0000313" key="1">
    <source>
        <dbReference type="EMBL" id="KAG6487675.1"/>
    </source>
</evidence>
<protein>
    <recommendedName>
        <fullName evidence="3">DUF674 family protein</fullName>
    </recommendedName>
</protein>
<dbReference type="EMBL" id="JACMSC010000015">
    <property type="protein sequence ID" value="KAG6487675.1"/>
    <property type="molecule type" value="Genomic_DNA"/>
</dbReference>
<comment type="caution">
    <text evidence="1">The sequence shown here is derived from an EMBL/GenBank/DDBJ whole genome shotgun (WGS) entry which is preliminary data.</text>
</comment>
<dbReference type="Pfam" id="PF05056">
    <property type="entry name" value="DUF674"/>
    <property type="match status" value="1"/>
</dbReference>
<dbReference type="AlphaFoldDB" id="A0A8J5FIU2"/>
<organism evidence="1 2">
    <name type="scientific">Zingiber officinale</name>
    <name type="common">Ginger</name>
    <name type="synonym">Amomum zingiber</name>
    <dbReference type="NCBI Taxonomy" id="94328"/>
    <lineage>
        <taxon>Eukaryota</taxon>
        <taxon>Viridiplantae</taxon>
        <taxon>Streptophyta</taxon>
        <taxon>Embryophyta</taxon>
        <taxon>Tracheophyta</taxon>
        <taxon>Spermatophyta</taxon>
        <taxon>Magnoliopsida</taxon>
        <taxon>Liliopsida</taxon>
        <taxon>Zingiberales</taxon>
        <taxon>Zingiberaceae</taxon>
        <taxon>Zingiber</taxon>
    </lineage>
</organism>
<sequence>MTTSQKEITLKVFVNKTKNCVAFVDSGLDFVDVLLSFLTMPIGTVVRLLNRQSSLGCFDKIYQSVEQLDEKYLVTAGCRSMLTNPVNSSGVKCQKLRINIDEMGKLYKCSSAICTKRNYSYYSGLKCQCGGGINTAVSCDLNQDDVNYEEFHGVFIKGAKFVVTDAVCISLVEDLISTLNECGNGDRNQLEERLVKIEREQASLYFFSASSNFLSSFISDTPLTDVLLQNGEDTTPPKVSVPSIEKTVEKKAFDEEKKIYKLNMALTRNKVLYAVASRDFVDLIFSFLTFPVGSLKRHLGSRFRIGCLNNLYGSAERLRSSGYMVAGCEERLLNPKLAPYFNCKNQIIGVEEEKRDIYYACYCFCKLSATTFYCQSNKYNDMRAHQATLVDPKSQLRGTISSYGSYCQELRYIVSDELVVAPLSLAEVISFSKEISDPIKMAELRVAEEEVGLVLDFLGVALTSNTALTDAFLARTVGLFTSVDEKGD</sequence>
<dbReference type="InterPro" id="IPR007750">
    <property type="entry name" value="DUF674"/>
</dbReference>
<proteinExistence type="predicted"/>
<dbReference type="PANTHER" id="PTHR33103">
    <property type="entry name" value="OS01G0153900 PROTEIN"/>
    <property type="match status" value="1"/>
</dbReference>
<accession>A0A8J5FIU2</accession>
<gene>
    <name evidence="1" type="ORF">ZIOFF_056266</name>
</gene>
<dbReference type="Proteomes" id="UP000734854">
    <property type="component" value="Unassembled WGS sequence"/>
</dbReference>
<keyword evidence="2" id="KW-1185">Reference proteome</keyword>